<reference evidence="2 3" key="1">
    <citation type="journal article" date="2019" name="Nat. Microbiol.">
        <title>Mediterranean grassland soil C-N compound turnover is dependent on rainfall and depth, and is mediated by genomically divergent microorganisms.</title>
        <authorList>
            <person name="Diamond S."/>
            <person name="Andeer P.F."/>
            <person name="Li Z."/>
            <person name="Crits-Christoph A."/>
            <person name="Burstein D."/>
            <person name="Anantharaman K."/>
            <person name="Lane K.R."/>
            <person name="Thomas B.C."/>
            <person name="Pan C."/>
            <person name="Northen T.R."/>
            <person name="Banfield J.F."/>
        </authorList>
    </citation>
    <scope>NUCLEOTIDE SEQUENCE [LARGE SCALE GENOMIC DNA]</scope>
    <source>
        <strain evidence="2">WS_2</strain>
    </source>
</reference>
<evidence type="ECO:0000313" key="3">
    <source>
        <dbReference type="Proteomes" id="UP000317716"/>
    </source>
</evidence>
<evidence type="ECO:0000256" key="1">
    <source>
        <dbReference type="SAM" id="SignalP"/>
    </source>
</evidence>
<dbReference type="Proteomes" id="UP000317716">
    <property type="component" value="Unassembled WGS sequence"/>
</dbReference>
<evidence type="ECO:0000313" key="2">
    <source>
        <dbReference type="EMBL" id="TMQ57618.1"/>
    </source>
</evidence>
<comment type="caution">
    <text evidence="2">The sequence shown here is derived from an EMBL/GenBank/DDBJ whole genome shotgun (WGS) entry which is preliminary data.</text>
</comment>
<proteinExistence type="predicted"/>
<feature type="signal peptide" evidence="1">
    <location>
        <begin position="1"/>
        <end position="19"/>
    </location>
</feature>
<sequence length="157" mass="17108">MLRALATFAVAVAWAVAHPAHSICAPGPPEGMDALQAYLAGVDLARLGQSSESLPYLHRALALRPDLWQVHCDYGAALINSVSEARPGRGGTRRRAERLASNSLDSAHVIAIRAHALAIWGLSWNGLAEYVRAQRLDSVSAELRGRKERLRRTMRIP</sequence>
<dbReference type="EMBL" id="VBOS01000115">
    <property type="protein sequence ID" value="TMQ57618.1"/>
    <property type="molecule type" value="Genomic_DNA"/>
</dbReference>
<accession>A0A538T1W2</accession>
<keyword evidence="1" id="KW-0732">Signal</keyword>
<gene>
    <name evidence="2" type="ORF">E6K72_03545</name>
</gene>
<feature type="chain" id="PRO_5021827244" description="Tetratricopeptide repeat protein" evidence="1">
    <location>
        <begin position="20"/>
        <end position="157"/>
    </location>
</feature>
<dbReference type="AlphaFoldDB" id="A0A538T1W2"/>
<organism evidence="2 3">
    <name type="scientific">Eiseniibacteriota bacterium</name>
    <dbReference type="NCBI Taxonomy" id="2212470"/>
    <lineage>
        <taxon>Bacteria</taxon>
        <taxon>Candidatus Eiseniibacteriota</taxon>
    </lineage>
</organism>
<evidence type="ECO:0008006" key="4">
    <source>
        <dbReference type="Google" id="ProtNLM"/>
    </source>
</evidence>
<name>A0A538T1W2_UNCEI</name>
<protein>
    <recommendedName>
        <fullName evidence="4">Tetratricopeptide repeat protein</fullName>
    </recommendedName>
</protein>